<dbReference type="SMART" id="SM00209">
    <property type="entry name" value="TSP1"/>
    <property type="match status" value="1"/>
</dbReference>
<dbReference type="EMBL" id="AJWK01013051">
    <property type="status" value="NOT_ANNOTATED_CDS"/>
    <property type="molecule type" value="Genomic_DNA"/>
</dbReference>
<dbReference type="Proteomes" id="UP000092461">
    <property type="component" value="Unassembled WGS sequence"/>
</dbReference>
<proteinExistence type="predicted"/>
<dbReference type="InterPro" id="IPR050941">
    <property type="entry name" value="CCN"/>
</dbReference>
<name>A0A1B0CI64_LUTLO</name>
<evidence type="ECO:0000313" key="3">
    <source>
        <dbReference type="EMBL" id="MBC1177671.1"/>
    </source>
</evidence>
<dbReference type="SUPFAM" id="SSF82895">
    <property type="entry name" value="TSP-1 type 1 repeat"/>
    <property type="match status" value="1"/>
</dbReference>
<dbReference type="VEuPathDB" id="VectorBase:LLONM1_003417"/>
<dbReference type="Pfam" id="PF19035">
    <property type="entry name" value="TSP1_CCN"/>
    <property type="match status" value="1"/>
</dbReference>
<dbReference type="AlphaFoldDB" id="A0A1B0CI64"/>
<sequence length="137" mass="15495">MCVPVNVTCGNSSTTAWTECSEECGVGISTRHVETTMGCQDLNDIRLCENRKCVKNNEEELHSMKTFPLNPYKVRVEFLCPLNSGDPISFIEAGYDLWDNSWLDPIDQELLHSRNIQMENKFIAVQWILKCSCGSTA</sequence>
<dbReference type="InterPro" id="IPR036383">
    <property type="entry name" value="TSP1_rpt_sf"/>
</dbReference>
<keyword evidence="1" id="KW-0732">Signal</keyword>
<evidence type="ECO:0000256" key="1">
    <source>
        <dbReference type="ARBA" id="ARBA00022729"/>
    </source>
</evidence>
<dbReference type="InterPro" id="IPR043973">
    <property type="entry name" value="TSP1_CCN"/>
</dbReference>
<dbReference type="GO" id="GO:0008201">
    <property type="term" value="F:heparin binding"/>
    <property type="evidence" value="ECO:0007669"/>
    <property type="project" value="TreeGrafter"/>
</dbReference>
<dbReference type="EnsemblMetazoa" id="LLOJ004126-RA">
    <property type="protein sequence ID" value="LLOJ004126-PA"/>
    <property type="gene ID" value="LLOJ004126"/>
</dbReference>
<dbReference type="GO" id="GO:0007165">
    <property type="term" value="P:signal transduction"/>
    <property type="evidence" value="ECO:0007669"/>
    <property type="project" value="InterPro"/>
</dbReference>
<dbReference type="Gene3D" id="2.20.100.10">
    <property type="entry name" value="Thrombospondin type-1 (TSP1) repeat"/>
    <property type="match status" value="1"/>
</dbReference>
<dbReference type="GO" id="GO:0005178">
    <property type="term" value="F:integrin binding"/>
    <property type="evidence" value="ECO:0007669"/>
    <property type="project" value="TreeGrafter"/>
</dbReference>
<reference evidence="3" key="2">
    <citation type="journal article" date="2020" name="BMC">
        <title>Leishmania infection induces a limited differential gene expression in the sand fly midgut.</title>
        <authorList>
            <person name="Coutinho-Abreu I.V."/>
            <person name="Serafim T.D."/>
            <person name="Meneses C."/>
            <person name="Kamhawi S."/>
            <person name="Oliveira F."/>
            <person name="Valenzuela J.G."/>
        </authorList>
    </citation>
    <scope>NUCLEOTIDE SEQUENCE</scope>
    <source>
        <strain evidence="3">Jacobina</strain>
        <tissue evidence="3">Midgut</tissue>
    </source>
</reference>
<evidence type="ECO:0000259" key="2">
    <source>
        <dbReference type="Pfam" id="PF19035"/>
    </source>
</evidence>
<dbReference type="GO" id="GO:0031012">
    <property type="term" value="C:extracellular matrix"/>
    <property type="evidence" value="ECO:0007669"/>
    <property type="project" value="TreeGrafter"/>
</dbReference>
<accession>A0A1B0CI64</accession>
<dbReference type="GO" id="GO:0045597">
    <property type="term" value="P:positive regulation of cell differentiation"/>
    <property type="evidence" value="ECO:0007669"/>
    <property type="project" value="TreeGrafter"/>
</dbReference>
<dbReference type="GO" id="GO:0005615">
    <property type="term" value="C:extracellular space"/>
    <property type="evidence" value="ECO:0007669"/>
    <property type="project" value="TreeGrafter"/>
</dbReference>
<dbReference type="GO" id="GO:0007155">
    <property type="term" value="P:cell adhesion"/>
    <property type="evidence" value="ECO:0007669"/>
    <property type="project" value="TreeGrafter"/>
</dbReference>
<reference evidence="5" key="1">
    <citation type="submission" date="2012-05" db="EMBL/GenBank/DDBJ databases">
        <title>Whole Genome Assembly of Lutzomyia longipalpis.</title>
        <authorList>
            <person name="Richards S."/>
            <person name="Qu C."/>
            <person name="Dillon R."/>
            <person name="Worley K."/>
            <person name="Scherer S."/>
            <person name="Batterton M."/>
            <person name="Taylor A."/>
            <person name="Hawes A."/>
            <person name="Hernandez B."/>
            <person name="Kovar C."/>
            <person name="Mandapat C."/>
            <person name="Pham C."/>
            <person name="Qu C."/>
            <person name="Jing C."/>
            <person name="Bess C."/>
            <person name="Bandaranaike D."/>
            <person name="Ngo D."/>
            <person name="Ongeri F."/>
            <person name="Arias F."/>
            <person name="Lara F."/>
            <person name="Weissenberger G."/>
            <person name="Kamau G."/>
            <person name="Han H."/>
            <person name="Shen H."/>
            <person name="Dinh H."/>
            <person name="Khalil I."/>
            <person name="Jones J."/>
            <person name="Shafer J."/>
            <person name="Jayaseelan J."/>
            <person name="Quiroz J."/>
            <person name="Blankenburg K."/>
            <person name="Nguyen L."/>
            <person name="Jackson L."/>
            <person name="Francisco L."/>
            <person name="Tang L.-Y."/>
            <person name="Pu L.-L."/>
            <person name="Perales L."/>
            <person name="Lorensuhewa L."/>
            <person name="Munidasa M."/>
            <person name="Coyle M."/>
            <person name="Taylor M."/>
            <person name="Puazo M."/>
            <person name="Firestine M."/>
            <person name="Scheel M."/>
            <person name="Javaid M."/>
            <person name="Wang M."/>
            <person name="Li M."/>
            <person name="Tabassum N."/>
            <person name="Saada N."/>
            <person name="Osuji N."/>
            <person name="Aqrawi P."/>
            <person name="Fu Q."/>
            <person name="Thornton R."/>
            <person name="Raj R."/>
            <person name="Goodspeed R."/>
            <person name="Mata R."/>
            <person name="Najjar R."/>
            <person name="Gubbala S."/>
            <person name="Lee S."/>
            <person name="Denson S."/>
            <person name="Patil S."/>
            <person name="Macmil S."/>
            <person name="Qi S."/>
            <person name="Matskevitch T."/>
            <person name="Palculict T."/>
            <person name="Mathew T."/>
            <person name="Vee V."/>
            <person name="Velamala V."/>
            <person name="Korchina V."/>
            <person name="Cai W."/>
            <person name="Liu W."/>
            <person name="Dai W."/>
            <person name="Zou X."/>
            <person name="Zhu Y."/>
            <person name="Zhang Y."/>
            <person name="Wu Y.-Q."/>
            <person name="Xin Y."/>
            <person name="Nazarath L."/>
            <person name="Kovar C."/>
            <person name="Han Y."/>
            <person name="Muzny D."/>
            <person name="Gibbs R."/>
        </authorList>
    </citation>
    <scope>NUCLEOTIDE SEQUENCE [LARGE SCALE GENOMIC DNA]</scope>
    <source>
        <strain evidence="5">Jacobina</strain>
    </source>
</reference>
<protein>
    <submittedName>
        <fullName evidence="3">Putative thrombospondin type 1 repeat protein</fullName>
    </submittedName>
</protein>
<dbReference type="InterPro" id="IPR000884">
    <property type="entry name" value="TSP1_rpt"/>
</dbReference>
<evidence type="ECO:0000313" key="4">
    <source>
        <dbReference type="EnsemblMetazoa" id="LLOJ004126-PA"/>
    </source>
</evidence>
<dbReference type="PANTHER" id="PTHR11348:SF17">
    <property type="entry name" value="CCN"/>
    <property type="match status" value="1"/>
</dbReference>
<reference evidence="4" key="3">
    <citation type="submission" date="2020-05" db="UniProtKB">
        <authorList>
            <consortium name="EnsemblMetazoa"/>
        </authorList>
    </citation>
    <scope>IDENTIFICATION</scope>
    <source>
        <strain evidence="4">Jacobina</strain>
    </source>
</reference>
<feature type="domain" description="CCN TSP1" evidence="2">
    <location>
        <begin position="12"/>
        <end position="53"/>
    </location>
</feature>
<evidence type="ECO:0000313" key="5">
    <source>
        <dbReference type="Proteomes" id="UP000092461"/>
    </source>
</evidence>
<dbReference type="EMBL" id="GITU01008968">
    <property type="protein sequence ID" value="MBC1177671.1"/>
    <property type="molecule type" value="Transcribed_RNA"/>
</dbReference>
<organism evidence="4 5">
    <name type="scientific">Lutzomyia longipalpis</name>
    <name type="common">Sand fly</name>
    <dbReference type="NCBI Taxonomy" id="7200"/>
    <lineage>
        <taxon>Eukaryota</taxon>
        <taxon>Metazoa</taxon>
        <taxon>Ecdysozoa</taxon>
        <taxon>Arthropoda</taxon>
        <taxon>Hexapoda</taxon>
        <taxon>Insecta</taxon>
        <taxon>Pterygota</taxon>
        <taxon>Neoptera</taxon>
        <taxon>Endopterygota</taxon>
        <taxon>Diptera</taxon>
        <taxon>Nematocera</taxon>
        <taxon>Psychodoidea</taxon>
        <taxon>Psychodidae</taxon>
        <taxon>Lutzomyia</taxon>
        <taxon>Lutzomyia</taxon>
    </lineage>
</organism>
<dbReference type="PROSITE" id="PS50092">
    <property type="entry name" value="TSP1"/>
    <property type="match status" value="1"/>
</dbReference>
<dbReference type="VEuPathDB" id="VectorBase:LLOJ004126"/>
<dbReference type="PANTHER" id="PTHR11348">
    <property type="entry name" value="CONNECTIVE TISSUE GROWTH FACTOR-RELATED"/>
    <property type="match status" value="1"/>
</dbReference>
<keyword evidence="5" id="KW-1185">Reference proteome</keyword>